<dbReference type="AlphaFoldDB" id="A0A4P6MA45"/>
<reference evidence="1 2" key="1">
    <citation type="submission" date="2019-02" db="EMBL/GenBank/DDBJ databases">
        <title>Draft Genome Sequence of Maize Bushy Stunt-like Phytoplasma group 16SrI-B (Aster yellows) in South Africa.</title>
        <authorList>
            <person name="Coetzee B."/>
            <person name="Douglas-Smit N."/>
            <person name="Maree H.J."/>
            <person name="Burger J.T."/>
            <person name="Kruger K."/>
            <person name="Pietersen G."/>
        </authorList>
    </citation>
    <scope>NUCLEOTIDE SEQUENCE [LARGE SCALE GENOMIC DNA]</scope>
    <source>
        <strain evidence="1 2">De Villa</strain>
    </source>
</reference>
<dbReference type="EMBL" id="CP035949">
    <property type="protein sequence ID" value="QBF23670.1"/>
    <property type="molecule type" value="Genomic_DNA"/>
</dbReference>
<evidence type="ECO:0000313" key="1">
    <source>
        <dbReference type="EMBL" id="QBF23670.1"/>
    </source>
</evidence>
<name>A0A4P6MA45_9MOLU</name>
<sequence length="60" mass="6711">MAKATIKEVAIIGIIIKTKDKDFKKGSLFNSKRVGTKPIKIKPETKANNEIPNFNKGLKR</sequence>
<accession>A0A4P6MA45</accession>
<organism evidence="1 2">
    <name type="scientific">'Catharanthus roseus' aster yellows phytoplasma</name>
    <dbReference type="NCBI Taxonomy" id="1193712"/>
    <lineage>
        <taxon>Bacteria</taxon>
        <taxon>Bacillati</taxon>
        <taxon>Mycoplasmatota</taxon>
        <taxon>Mollicutes</taxon>
        <taxon>Acholeplasmatales</taxon>
        <taxon>Acholeplasmataceae</taxon>
        <taxon>Candidatus Phytoplasma</taxon>
        <taxon>16SrI (Aster yellows group)</taxon>
    </lineage>
</organism>
<keyword evidence="2" id="KW-1185">Reference proteome</keyword>
<dbReference type="Proteomes" id="UP000289726">
    <property type="component" value="Chromosome"/>
</dbReference>
<dbReference type="RefSeq" id="WP_130427320.1">
    <property type="nucleotide sequence ID" value="NZ_CP035949.1"/>
</dbReference>
<evidence type="ECO:0000313" key="2">
    <source>
        <dbReference type="Proteomes" id="UP000289726"/>
    </source>
</evidence>
<protein>
    <submittedName>
        <fullName evidence="1">Uncharacterized protein</fullName>
    </submittedName>
</protein>
<gene>
    <name evidence="1" type="ORF">EXT02_00270</name>
</gene>
<proteinExistence type="predicted"/>